<feature type="region of interest" description="Disordered" evidence="1">
    <location>
        <begin position="319"/>
        <end position="342"/>
    </location>
</feature>
<evidence type="ECO:0000313" key="2">
    <source>
        <dbReference type="EMBL" id="ESU44562.1"/>
    </source>
</evidence>
<dbReference type="AlphaFoldDB" id="V6U1Q8"/>
<feature type="region of interest" description="Disordered" evidence="1">
    <location>
        <begin position="179"/>
        <end position="214"/>
    </location>
</feature>
<evidence type="ECO:0000256" key="1">
    <source>
        <dbReference type="SAM" id="MobiDB-lite"/>
    </source>
</evidence>
<feature type="compositionally biased region" description="Basic and acidic residues" evidence="1">
    <location>
        <begin position="179"/>
        <end position="191"/>
    </location>
</feature>
<dbReference type="VEuPathDB" id="GiardiaDB:QR46_0962"/>
<gene>
    <name evidence="2" type="ORF">GSB_150373</name>
</gene>
<evidence type="ECO:0000313" key="3">
    <source>
        <dbReference type="Proteomes" id="UP000018040"/>
    </source>
</evidence>
<reference evidence="3" key="1">
    <citation type="submission" date="2012-02" db="EMBL/GenBank/DDBJ databases">
        <title>Genome sequencing of Giardia lamblia Genotypes A2 and B isolates (DH and GS) and comparative analysis with the genomes of Genotypes A1 and E (WB and Pig).</title>
        <authorList>
            <person name="Adam R."/>
            <person name="Dahlstrom E."/>
            <person name="Martens C."/>
            <person name="Bruno D."/>
            <person name="Barbian K."/>
            <person name="Porcella S.F."/>
            <person name="Nash T."/>
        </authorList>
    </citation>
    <scope>NUCLEOTIDE SEQUENCE</scope>
    <source>
        <strain evidence="3">GS</strain>
    </source>
</reference>
<proteinExistence type="predicted"/>
<dbReference type="OrthoDB" id="10254981at2759"/>
<reference evidence="2 3" key="2">
    <citation type="journal article" date="2013" name="Genome Biol. Evol.">
        <title>Genome sequencing of Giardia lamblia genotypes A2 and B isolates (DH and GS) and comparative analysis with the genomes of genotypes A1 and E (WB and Pig).</title>
        <authorList>
            <person name="Adam R.D."/>
            <person name="Dahlstrom E.W."/>
            <person name="Martens C.A."/>
            <person name="Bruno D.P."/>
            <person name="Barbian K.D."/>
            <person name="Ricklefs S.M."/>
            <person name="Hernandez M.M."/>
            <person name="Narla N.P."/>
            <person name="Patel R.B."/>
            <person name="Porcella S.F."/>
            <person name="Nash T.E."/>
        </authorList>
    </citation>
    <scope>NUCLEOTIDE SEQUENCE [LARGE SCALE GENOMIC DNA]</scope>
    <source>
        <strain evidence="2 3">GS</strain>
    </source>
</reference>
<dbReference type="EMBL" id="AHHH01000020">
    <property type="protein sequence ID" value="ESU44562.1"/>
    <property type="molecule type" value="Genomic_DNA"/>
</dbReference>
<dbReference type="VEuPathDB" id="GiardiaDB:GL50581_1530"/>
<accession>V6U1Q8</accession>
<dbReference type="Proteomes" id="UP000018040">
    <property type="component" value="Unassembled WGS sequence"/>
</dbReference>
<protein>
    <submittedName>
        <fullName evidence="2">Uncharacterized protein</fullName>
    </submittedName>
</protein>
<dbReference type="VEuPathDB" id="GiardiaDB:GL50803_0016827"/>
<comment type="caution">
    <text evidence="2">The sequence shown here is derived from an EMBL/GenBank/DDBJ whole genome shotgun (WGS) entry which is preliminary data.</text>
</comment>
<name>V6U1Q8_GIAIN</name>
<organism evidence="2 3">
    <name type="scientific">Giardia intestinalis</name>
    <name type="common">Giardia lamblia</name>
    <dbReference type="NCBI Taxonomy" id="5741"/>
    <lineage>
        <taxon>Eukaryota</taxon>
        <taxon>Metamonada</taxon>
        <taxon>Diplomonadida</taxon>
        <taxon>Hexamitidae</taxon>
        <taxon>Giardiinae</taxon>
        <taxon>Giardia</taxon>
    </lineage>
</organism>
<feature type="compositionally biased region" description="Basic and acidic residues" evidence="1">
    <location>
        <begin position="319"/>
        <end position="336"/>
    </location>
</feature>
<feature type="non-terminal residue" evidence="2">
    <location>
        <position position="1"/>
    </location>
</feature>
<sequence>VVADSVCTEAPAFKWLQKMAIDERELLTMDGPRLHTVLHELSTQIDEVCEAATALQSKLKEEVHTVGGIPVLAAKNIILAKYLHALAAFTEGKIAGTLPLDRLSPCVAEAIETRVLYDKALILEKRLSRQITSMLQRVVSDMAATVHRPPKEKEAAIDDLLSDSAQSGGHEELFDEMMDKKQREPQTEKDAAVNSKFRKRRDMDNGPDGPSAQQLRDAAISTRRLVKQGVVLDLLDYYEGRPSEERAGNGRTTVDRELDEYEMENYKRVSSGKRRELERKAREAEDATENLLDSTLANDIIRMGKHLDYARSNIEDTQSKLDKLMDATTKKADRDSKRKRKV</sequence>